<comment type="caution">
    <text evidence="2">The sequence shown here is derived from an EMBL/GenBank/DDBJ whole genome shotgun (WGS) entry which is preliminary data.</text>
</comment>
<dbReference type="SUPFAM" id="SSF46689">
    <property type="entry name" value="Homeodomain-like"/>
    <property type="match status" value="1"/>
</dbReference>
<organism evidence="2 3">
    <name type="scientific">Periplaneta americana</name>
    <name type="common">American cockroach</name>
    <name type="synonym">Blatta americana</name>
    <dbReference type="NCBI Taxonomy" id="6978"/>
    <lineage>
        <taxon>Eukaryota</taxon>
        <taxon>Metazoa</taxon>
        <taxon>Ecdysozoa</taxon>
        <taxon>Arthropoda</taxon>
        <taxon>Hexapoda</taxon>
        <taxon>Insecta</taxon>
        <taxon>Pterygota</taxon>
        <taxon>Neoptera</taxon>
        <taxon>Polyneoptera</taxon>
        <taxon>Dictyoptera</taxon>
        <taxon>Blattodea</taxon>
        <taxon>Blattoidea</taxon>
        <taxon>Blattidae</taxon>
        <taxon>Blattinae</taxon>
        <taxon>Periplaneta</taxon>
    </lineage>
</organism>
<reference evidence="2 3" key="1">
    <citation type="journal article" date="2022" name="Allergy">
        <title>Genome assembly and annotation of Periplaneta americana reveal a comprehensive cockroach allergen profile.</title>
        <authorList>
            <person name="Wang L."/>
            <person name="Xiong Q."/>
            <person name="Saelim N."/>
            <person name="Wang L."/>
            <person name="Nong W."/>
            <person name="Wan A.T."/>
            <person name="Shi M."/>
            <person name="Liu X."/>
            <person name="Cao Q."/>
            <person name="Hui J.H.L."/>
            <person name="Sookrung N."/>
            <person name="Leung T.F."/>
            <person name="Tungtrongchitr A."/>
            <person name="Tsui S.K.W."/>
        </authorList>
    </citation>
    <scope>NUCLEOTIDE SEQUENCE [LARGE SCALE GENOMIC DNA]</scope>
    <source>
        <strain evidence="2">PWHHKU_190912</strain>
    </source>
</reference>
<accession>A0ABQ8SGW6</accession>
<sequence>MQRQHLSSDQVEMIVRLEQRGECQVDIVDLIGTSQSVISRVLPRFRETGLVIRRLGSGSNRKTTPRQDRLIIIKTRRTPFATARHIQKDLQDATGLWYLIKQL</sequence>
<protein>
    <recommendedName>
        <fullName evidence="4">Paired domain-containing protein</fullName>
    </recommendedName>
</protein>
<comment type="subcellular location">
    <subcellularLocation>
        <location evidence="1">Nucleus</location>
    </subcellularLocation>
</comment>
<dbReference type="InterPro" id="IPR009057">
    <property type="entry name" value="Homeodomain-like_sf"/>
</dbReference>
<proteinExistence type="predicted"/>
<dbReference type="EMBL" id="JAJSOF020000027">
    <property type="protein sequence ID" value="KAJ4433278.1"/>
    <property type="molecule type" value="Genomic_DNA"/>
</dbReference>
<keyword evidence="3" id="KW-1185">Reference proteome</keyword>
<evidence type="ECO:0000313" key="2">
    <source>
        <dbReference type="EMBL" id="KAJ4433278.1"/>
    </source>
</evidence>
<name>A0ABQ8SGW6_PERAM</name>
<evidence type="ECO:0000313" key="3">
    <source>
        <dbReference type="Proteomes" id="UP001148838"/>
    </source>
</evidence>
<evidence type="ECO:0000256" key="1">
    <source>
        <dbReference type="ARBA" id="ARBA00004123"/>
    </source>
</evidence>
<evidence type="ECO:0008006" key="4">
    <source>
        <dbReference type="Google" id="ProtNLM"/>
    </source>
</evidence>
<gene>
    <name evidence="2" type="ORF">ANN_15537</name>
</gene>
<dbReference type="Proteomes" id="UP001148838">
    <property type="component" value="Unassembled WGS sequence"/>
</dbReference>